<dbReference type="PANTHER" id="PTHR22754">
    <property type="entry name" value="DISCO-INTERACTING PROTEIN 2 DIP2 -RELATED"/>
    <property type="match status" value="1"/>
</dbReference>
<dbReference type="EMBL" id="BOMS01000026">
    <property type="protein sequence ID" value="GIE65917.1"/>
    <property type="molecule type" value="Genomic_DNA"/>
</dbReference>
<sequence>MQNPGSPADVMQLLRRNAIGFADQPAVRIADQGMLTWAELDARARAVAGSLSGQVTVGDRVVLSFGTSLDFLPALFGSWYAGAVAVPVPPGKAAQAAARHTGAPVILVAEDVERAVAAGLTAEPVAVAYETALVQYTSGSTGAPKGVLVSHHNYMQNLRMVDEFTRSVAPGIEDLRAVSWLPVYHDMGLAVLMFTAFRGGTATVIPPQAFVGDPGVWLRTISEIGGNFSVAPNFAFDLCVRRVPAEEAARLDLGSLAIVLNGAEPVREDTLLRFADHFGPAGFKPHAFAPCYGLAEGTVLVSGLRYGGTPRTVRFHRESLRSGTAVEQPGAGRPLVSCGRRPEGLAVRIVDPVTSAEMPAGEMGEIWVHGPSVGRGYWQDEGSTAASFQARIDGFDEQPYLRTGDRGFLFEDELFVTGRLADLIQLDGWLFHPEDVEHTVERSVDLLHGRRCAVVPLGDKGDRLALVAEVRMPLPLDPGLRVQIEAMVRAAVGNEHGIEISEIELLPTGSIPVTTSGKVQRAKTRALLAANQRGDIR</sequence>
<name>A0ABQ4B5G9_9ACTN</name>
<dbReference type="PANTHER" id="PTHR22754:SF32">
    <property type="entry name" value="DISCO-INTERACTING PROTEIN 2"/>
    <property type="match status" value="1"/>
</dbReference>
<reference evidence="4 5" key="1">
    <citation type="submission" date="2021-01" db="EMBL/GenBank/DDBJ databases">
        <title>Whole genome shotgun sequence of Actinoplanes palleronii NBRC 14916.</title>
        <authorList>
            <person name="Komaki H."/>
            <person name="Tamura T."/>
        </authorList>
    </citation>
    <scope>NUCLEOTIDE SEQUENCE [LARGE SCALE GENOMIC DNA]</scope>
    <source>
        <strain evidence="4 5">NBRC 14916</strain>
    </source>
</reference>
<dbReference type="Proteomes" id="UP000624709">
    <property type="component" value="Unassembled WGS sequence"/>
</dbReference>
<dbReference type="InterPro" id="IPR045851">
    <property type="entry name" value="AMP-bd_C_sf"/>
</dbReference>
<keyword evidence="2" id="KW-0436">Ligase</keyword>
<dbReference type="Gene3D" id="3.40.50.12780">
    <property type="entry name" value="N-terminal domain of ligase-like"/>
    <property type="match status" value="1"/>
</dbReference>
<dbReference type="InterPro" id="IPR042099">
    <property type="entry name" value="ANL_N_sf"/>
</dbReference>
<dbReference type="InterPro" id="IPR020845">
    <property type="entry name" value="AMP-binding_CS"/>
</dbReference>
<evidence type="ECO:0000259" key="3">
    <source>
        <dbReference type="Pfam" id="PF00501"/>
    </source>
</evidence>
<dbReference type="InterPro" id="IPR040097">
    <property type="entry name" value="FAAL/FAAC"/>
</dbReference>
<comment type="caution">
    <text evidence="4">The sequence shown here is derived from an EMBL/GenBank/DDBJ whole genome shotgun (WGS) entry which is preliminary data.</text>
</comment>
<dbReference type="PROSITE" id="PS00455">
    <property type="entry name" value="AMP_BINDING"/>
    <property type="match status" value="1"/>
</dbReference>
<gene>
    <name evidence="4" type="ORF">Apa02nite_020250</name>
</gene>
<evidence type="ECO:0000313" key="4">
    <source>
        <dbReference type="EMBL" id="GIE65917.1"/>
    </source>
</evidence>
<dbReference type="Pfam" id="PF00501">
    <property type="entry name" value="AMP-binding"/>
    <property type="match status" value="2"/>
</dbReference>
<dbReference type="RefSeq" id="WP_203824795.1">
    <property type="nucleotide sequence ID" value="NZ_BAAATY010000004.1"/>
</dbReference>
<evidence type="ECO:0000313" key="5">
    <source>
        <dbReference type="Proteomes" id="UP000624709"/>
    </source>
</evidence>
<dbReference type="CDD" id="cd05931">
    <property type="entry name" value="FAAL"/>
    <property type="match status" value="1"/>
</dbReference>
<comment type="similarity">
    <text evidence="1">Belongs to the ATP-dependent AMP-binding enzyme family.</text>
</comment>
<dbReference type="Gene3D" id="3.30.300.30">
    <property type="match status" value="1"/>
</dbReference>
<organism evidence="4 5">
    <name type="scientific">Actinoplanes palleronii</name>
    <dbReference type="NCBI Taxonomy" id="113570"/>
    <lineage>
        <taxon>Bacteria</taxon>
        <taxon>Bacillati</taxon>
        <taxon>Actinomycetota</taxon>
        <taxon>Actinomycetes</taxon>
        <taxon>Micromonosporales</taxon>
        <taxon>Micromonosporaceae</taxon>
        <taxon>Actinoplanes</taxon>
    </lineage>
</organism>
<accession>A0ABQ4B5G9</accession>
<evidence type="ECO:0000256" key="2">
    <source>
        <dbReference type="ARBA" id="ARBA00022598"/>
    </source>
</evidence>
<protein>
    <recommendedName>
        <fullName evidence="3">AMP-dependent synthetase/ligase domain-containing protein</fullName>
    </recommendedName>
</protein>
<feature type="domain" description="AMP-dependent synthetase/ligase" evidence="3">
    <location>
        <begin position="15"/>
        <end position="111"/>
    </location>
</feature>
<keyword evidence="5" id="KW-1185">Reference proteome</keyword>
<dbReference type="SUPFAM" id="SSF56801">
    <property type="entry name" value="Acetyl-CoA synthetase-like"/>
    <property type="match status" value="1"/>
</dbReference>
<proteinExistence type="inferred from homology"/>
<evidence type="ECO:0000256" key="1">
    <source>
        <dbReference type="ARBA" id="ARBA00006432"/>
    </source>
</evidence>
<dbReference type="InterPro" id="IPR000873">
    <property type="entry name" value="AMP-dep_synth/lig_dom"/>
</dbReference>
<feature type="domain" description="AMP-dependent synthetase/ligase" evidence="3">
    <location>
        <begin position="127"/>
        <end position="378"/>
    </location>
</feature>